<reference evidence="1 2" key="1">
    <citation type="submission" date="2015-06" db="EMBL/GenBank/DDBJ databases">
        <title>Rapid spread of a carbapenem resistance gene driven by multiple levels of genetic mobility.</title>
        <authorList>
            <person name="Sheppard A.E."/>
            <person name="Stoesser N."/>
            <person name="Wilson D."/>
            <person name="Sebra R."/>
            <person name="Kasarskis A."/>
            <person name="Anson L."/>
            <person name="Giess A."/>
            <person name="Pankhurst L."/>
            <person name="Vaughan A."/>
            <person name="Grim C.J."/>
            <person name="Cox H."/>
            <person name="Yeh A."/>
            <person name="Sifri C.D."/>
            <person name="Walker S."/>
            <person name="Peto T.E."/>
            <person name="Crook D.W."/>
            <person name="Mathers A.J."/>
        </authorList>
    </citation>
    <scope>NUCLEOTIDE SEQUENCE [LARGE SCALE GENOMIC DNA]</scope>
    <source>
        <strain evidence="1 2">CAV1151</strain>
    </source>
</reference>
<sequence>MLAFSLSPWERDGVRASGRTASMFPLTLTLSRGERVLSERDIGFLPLPVEEGIRPQKVSP</sequence>
<protein>
    <submittedName>
        <fullName evidence="1">Uncharacterized protein</fullName>
    </submittedName>
</protein>
<dbReference type="AlphaFoldDB" id="A0AAC8TNP3"/>
<proteinExistence type="predicted"/>
<gene>
    <name evidence="1" type="ORF">AB182_21790</name>
</gene>
<evidence type="ECO:0000313" key="1">
    <source>
        <dbReference type="EMBL" id="AKL13764.1"/>
    </source>
</evidence>
<dbReference type="KEGG" id="kin:AB182_21790"/>
<accession>A0AAC8TNP3</accession>
<evidence type="ECO:0000313" key="2">
    <source>
        <dbReference type="Proteomes" id="UP000035479"/>
    </source>
</evidence>
<name>A0AAC8TNP3_9ENTR</name>
<organism evidence="1 2">
    <name type="scientific">Phytobacter ursingii</name>
    <dbReference type="NCBI Taxonomy" id="1972431"/>
    <lineage>
        <taxon>Bacteria</taxon>
        <taxon>Pseudomonadati</taxon>
        <taxon>Pseudomonadota</taxon>
        <taxon>Gammaproteobacteria</taxon>
        <taxon>Enterobacterales</taxon>
        <taxon>Enterobacteriaceae</taxon>
        <taxon>Phytobacter</taxon>
    </lineage>
</organism>
<dbReference type="Proteomes" id="UP000035479">
    <property type="component" value="Chromosome"/>
</dbReference>
<dbReference type="EMBL" id="CP011602">
    <property type="protein sequence ID" value="AKL13764.1"/>
    <property type="molecule type" value="Genomic_DNA"/>
</dbReference>